<comment type="caution">
    <text evidence="1">The sequence shown here is derived from an EMBL/GenBank/DDBJ whole genome shotgun (WGS) entry which is preliminary data.</text>
</comment>
<accession>A0AAE4CCD1</accession>
<proteinExistence type="predicted"/>
<protein>
    <submittedName>
        <fullName evidence="1">Stress response protein SCP2</fullName>
    </submittedName>
</protein>
<dbReference type="AlphaFoldDB" id="A0AAE4CCD1"/>
<gene>
    <name evidence="1" type="ORF">J2S41_005895</name>
</gene>
<evidence type="ECO:0000313" key="1">
    <source>
        <dbReference type="EMBL" id="MDR7279117.1"/>
    </source>
</evidence>
<dbReference type="EMBL" id="JAVDYB010000001">
    <property type="protein sequence ID" value="MDR7279117.1"/>
    <property type="molecule type" value="Genomic_DNA"/>
</dbReference>
<keyword evidence="2" id="KW-1185">Reference proteome</keyword>
<name>A0AAE4CCD1_9ACTN</name>
<sequence length="383" mass="41256">MPGNRRNGLVAVPVRPLSGDTIDIRIPGPSPHERPFAVLLNDLGRVTSELDLVFPGMPTHPSGAVRSGPDWLRVTPQAAGPTVRRIAVGVLRGPDAPDRARCDVDGVPTTVAVAPKAPIVVVSELVRRDGGWVHRRAGFPIASAAHFAGRFRAEPGGALQRRLGTHLSGLAPAAATAADRRPAHDRTEPAVPAGLIVGSVSLDRGEQASVVRHGERFHAALKWSRRSKDLDLYALYVDAAGRTGATYYRHQGSLTRPPFVCLTSGDRRGKETIEVSRTSGLRYLLICAYSAVENGYGSFAGFHAFAEVDNGDGSVIQVPLHHRNRYSYWVAIALVDLGAADRISVRHVETYSAPGSEARPVLHPNGTFRMDAGPVEFKTRRAW</sequence>
<organism evidence="1 2">
    <name type="scientific">Catenuloplanes atrovinosus</name>
    <dbReference type="NCBI Taxonomy" id="137266"/>
    <lineage>
        <taxon>Bacteria</taxon>
        <taxon>Bacillati</taxon>
        <taxon>Actinomycetota</taxon>
        <taxon>Actinomycetes</taxon>
        <taxon>Micromonosporales</taxon>
        <taxon>Micromonosporaceae</taxon>
        <taxon>Catenuloplanes</taxon>
    </lineage>
</organism>
<evidence type="ECO:0000313" key="2">
    <source>
        <dbReference type="Proteomes" id="UP001183643"/>
    </source>
</evidence>
<dbReference type="RefSeq" id="WP_310372469.1">
    <property type="nucleotide sequence ID" value="NZ_JAVDYB010000001.1"/>
</dbReference>
<reference evidence="1" key="1">
    <citation type="submission" date="2023-07" db="EMBL/GenBank/DDBJ databases">
        <title>Sequencing the genomes of 1000 actinobacteria strains.</title>
        <authorList>
            <person name="Klenk H.-P."/>
        </authorList>
    </citation>
    <scope>NUCLEOTIDE SEQUENCE</scope>
    <source>
        <strain evidence="1">DSM 44707</strain>
    </source>
</reference>
<dbReference type="Proteomes" id="UP001183643">
    <property type="component" value="Unassembled WGS sequence"/>
</dbReference>